<dbReference type="PANTHER" id="PTHR43581:SF4">
    <property type="entry name" value="ATP_GTP PHOSPHATASE"/>
    <property type="match status" value="1"/>
</dbReference>
<dbReference type="SUPFAM" id="SSF52540">
    <property type="entry name" value="P-loop containing nucleoside triphosphate hydrolases"/>
    <property type="match status" value="1"/>
</dbReference>
<dbReference type="Pfam" id="PF13175">
    <property type="entry name" value="AAA_15"/>
    <property type="match status" value="2"/>
</dbReference>
<feature type="domain" description="Endonuclease GajA/Old nuclease/RecF-like AAA" evidence="1">
    <location>
        <begin position="1"/>
        <end position="48"/>
    </location>
</feature>
<evidence type="ECO:0000313" key="3">
    <source>
        <dbReference type="EMBL" id="MBS6535498.1"/>
    </source>
</evidence>
<dbReference type="CDD" id="cd01026">
    <property type="entry name" value="TOPRIM_OLD"/>
    <property type="match status" value="1"/>
</dbReference>
<sequence length="542" mass="62234">MIKKVRIKNFKCFKDWFELDLNDGINILVGNNEEGKSTILEAIHLALTGFYRGNYINRELSQYLFNREVVEEYLTNINSNSPCALPEIIIEIYFSELDDANLEGSGNDLGLKEEIGFTFKVLFDNSYEDEYKLFMEKGELSSLPIEYYKSEWIGFNRENITTRSIPSKSFLIDNSSYKYKDGSDQYISNMIRGTLDNEDLISISKAFRETKDDFSKNESVKNINEKLSSSKSNLGKKVSLGVNLGSNFNWESSMITEFDSIPYSNAGRGLQCLLKTELALNNINTKKDKIILIEEPENHLSYSNMNNLIDILQENSNKESSQIIISTHSSFVLNKLGLENLILLSNKKSSKITNLSIDTEKYFKAVSGYDTLRVLLCDKAILVEGPSDELIIQRAYKDIYGKLPIFNGIDIISVGTSFLRFLELGDKLDLNLYVVTDNDGDVEALIRKYKDYESNEKIKIYYDKNIYSGDMDKFNYNTLEPCILRANDLETLNNIFNTKKRDNDSLLKYMKENKTNCAVSIFESESKIQYPEYINRVIEDVE</sequence>
<evidence type="ECO:0000259" key="2">
    <source>
        <dbReference type="Pfam" id="PF20469"/>
    </source>
</evidence>
<evidence type="ECO:0000259" key="1">
    <source>
        <dbReference type="Pfam" id="PF13175"/>
    </source>
</evidence>
<dbReference type="Pfam" id="PF20469">
    <property type="entry name" value="OLD-like_TOPRIM"/>
    <property type="match status" value="1"/>
</dbReference>
<dbReference type="InterPro" id="IPR041685">
    <property type="entry name" value="AAA_GajA/Old/RecF-like"/>
</dbReference>
<accession>A0A943SNQ2</accession>
<dbReference type="InterPro" id="IPR027417">
    <property type="entry name" value="P-loop_NTPase"/>
</dbReference>
<dbReference type="InterPro" id="IPR051396">
    <property type="entry name" value="Bact_Antivir_Def_Nuclease"/>
</dbReference>
<dbReference type="InterPro" id="IPR034139">
    <property type="entry name" value="TOPRIM_OLD"/>
</dbReference>
<proteinExistence type="predicted"/>
<dbReference type="Gene3D" id="3.40.50.300">
    <property type="entry name" value="P-loop containing nucleotide triphosphate hydrolases"/>
    <property type="match status" value="1"/>
</dbReference>
<protein>
    <submittedName>
        <fullName evidence="3">AAA family ATPase</fullName>
    </submittedName>
</protein>
<dbReference type="PANTHER" id="PTHR43581">
    <property type="entry name" value="ATP/GTP PHOSPHATASE"/>
    <property type="match status" value="1"/>
</dbReference>
<reference evidence="3" key="1">
    <citation type="submission" date="2021-02" db="EMBL/GenBank/DDBJ databases">
        <title>Infant gut strain persistence is associated with maternal origin, phylogeny, and functional potential including surface adhesion and iron acquisition.</title>
        <authorList>
            <person name="Lou Y.C."/>
        </authorList>
    </citation>
    <scope>NUCLEOTIDE SEQUENCE</scope>
    <source>
        <strain evidence="3">L3_060_052G1_dasL3_060_052G1_concoct_1</strain>
    </source>
</reference>
<evidence type="ECO:0000313" key="4">
    <source>
        <dbReference type="Proteomes" id="UP000748991"/>
    </source>
</evidence>
<comment type="caution">
    <text evidence="3">The sequence shown here is derived from an EMBL/GenBank/DDBJ whole genome shotgun (WGS) entry which is preliminary data.</text>
</comment>
<dbReference type="AlphaFoldDB" id="A0A943SNQ2"/>
<gene>
    <name evidence="3" type="ORF">KH327_06670</name>
</gene>
<feature type="domain" description="OLD protein-like TOPRIM" evidence="2">
    <location>
        <begin position="375"/>
        <end position="439"/>
    </location>
</feature>
<dbReference type="EMBL" id="JAGZZP010000013">
    <property type="protein sequence ID" value="MBS6535498.1"/>
    <property type="molecule type" value="Genomic_DNA"/>
</dbReference>
<dbReference type="Proteomes" id="UP000748991">
    <property type="component" value="Unassembled WGS sequence"/>
</dbReference>
<feature type="domain" description="Endonuclease GajA/Old nuclease/RecF-like AAA" evidence="1">
    <location>
        <begin position="110"/>
        <end position="332"/>
    </location>
</feature>
<dbReference type="RefSeq" id="WP_126439607.1">
    <property type="nucleotide sequence ID" value="NZ_JAGZZP010000013.1"/>
</dbReference>
<organism evidence="3 4">
    <name type="scientific">Peptoniphilus harei</name>
    <dbReference type="NCBI Taxonomy" id="54005"/>
    <lineage>
        <taxon>Bacteria</taxon>
        <taxon>Bacillati</taxon>
        <taxon>Bacillota</taxon>
        <taxon>Tissierellia</taxon>
        <taxon>Tissierellales</taxon>
        <taxon>Peptoniphilaceae</taxon>
        <taxon>Peptoniphilus</taxon>
    </lineage>
</organism>
<name>A0A943SNQ2_9FIRM</name>